<organism evidence="1 2">
    <name type="scientific">Lecanicillium saksenae</name>
    <dbReference type="NCBI Taxonomy" id="468837"/>
    <lineage>
        <taxon>Eukaryota</taxon>
        <taxon>Fungi</taxon>
        <taxon>Dikarya</taxon>
        <taxon>Ascomycota</taxon>
        <taxon>Pezizomycotina</taxon>
        <taxon>Sordariomycetes</taxon>
        <taxon>Hypocreomycetidae</taxon>
        <taxon>Hypocreales</taxon>
        <taxon>Cordycipitaceae</taxon>
        <taxon>Lecanicillium</taxon>
    </lineage>
</organism>
<sequence>MSLSSLSSKPSGPPPSNRPPTPEYEQGEARVPGIAAFTSPASPASSPESPSRFSASHAKDLPPPPAAEQNRNAGKLTPSLAPAVSSPMLTEMPRRKPANTPSSVNSPATNKPPQSLKTASSFSADPNLSRMAARETRTPVSEPALSDKSRGSSVSPTRQRQDREQTPRQRPATDSRIVQTEKGPMYRGRDGTLYPEMAKLREPDRRAFRFPTWKGNPASMTAVEGVYSAREIKESHYSCFQKHATMNRRTNRHYPLTCQTCNKANADDRWACTFCHLRICEPCFRVLDTNQRDLKKLVTEIGRRTPLSLSSDSRPASAFGL</sequence>
<comment type="caution">
    <text evidence="1">The sequence shown here is derived from an EMBL/GenBank/DDBJ whole genome shotgun (WGS) entry which is preliminary data.</text>
</comment>
<gene>
    <name evidence="1" type="ORF">NLG97_g9395</name>
</gene>
<keyword evidence="2" id="KW-1185">Reference proteome</keyword>
<accession>A0ACC1QIV8</accession>
<proteinExistence type="predicted"/>
<reference evidence="1" key="1">
    <citation type="submission" date="2022-07" db="EMBL/GenBank/DDBJ databases">
        <title>Genome Sequence of Lecanicillium saksenae.</title>
        <authorList>
            <person name="Buettner E."/>
        </authorList>
    </citation>
    <scope>NUCLEOTIDE SEQUENCE</scope>
    <source>
        <strain evidence="1">VT-O1</strain>
    </source>
</reference>
<evidence type="ECO:0000313" key="2">
    <source>
        <dbReference type="Proteomes" id="UP001148737"/>
    </source>
</evidence>
<protein>
    <submittedName>
        <fullName evidence="1">Uncharacterized protein</fullName>
    </submittedName>
</protein>
<dbReference type="EMBL" id="JANAKD010001929">
    <property type="protein sequence ID" value="KAJ3475616.1"/>
    <property type="molecule type" value="Genomic_DNA"/>
</dbReference>
<dbReference type="Proteomes" id="UP001148737">
    <property type="component" value="Unassembled WGS sequence"/>
</dbReference>
<name>A0ACC1QIV8_9HYPO</name>
<evidence type="ECO:0000313" key="1">
    <source>
        <dbReference type="EMBL" id="KAJ3475616.1"/>
    </source>
</evidence>